<dbReference type="Proteomes" id="UP000008068">
    <property type="component" value="Unassembled WGS sequence"/>
</dbReference>
<dbReference type="EMBL" id="GL379897">
    <property type="protein sequence ID" value="EGT32728.1"/>
    <property type="molecule type" value="Genomic_DNA"/>
</dbReference>
<protein>
    <submittedName>
        <fullName evidence="2">Uncharacterized protein</fullName>
    </submittedName>
</protein>
<feature type="region of interest" description="Disordered" evidence="1">
    <location>
        <begin position="53"/>
        <end position="74"/>
    </location>
</feature>
<name>G0NJV3_CAEBE</name>
<evidence type="ECO:0000256" key="1">
    <source>
        <dbReference type="SAM" id="MobiDB-lite"/>
    </source>
</evidence>
<accession>G0NJV3</accession>
<dbReference type="AlphaFoldDB" id="G0NJV3"/>
<gene>
    <name evidence="2" type="ORF">CAEBREN_08161</name>
</gene>
<organism evidence="3">
    <name type="scientific">Caenorhabditis brenneri</name>
    <name type="common">Nematode worm</name>
    <dbReference type="NCBI Taxonomy" id="135651"/>
    <lineage>
        <taxon>Eukaryota</taxon>
        <taxon>Metazoa</taxon>
        <taxon>Ecdysozoa</taxon>
        <taxon>Nematoda</taxon>
        <taxon>Chromadorea</taxon>
        <taxon>Rhabditida</taxon>
        <taxon>Rhabditina</taxon>
        <taxon>Rhabditomorpha</taxon>
        <taxon>Rhabditoidea</taxon>
        <taxon>Rhabditidae</taxon>
        <taxon>Peloderinae</taxon>
        <taxon>Caenorhabditis</taxon>
    </lineage>
</organism>
<evidence type="ECO:0000313" key="3">
    <source>
        <dbReference type="Proteomes" id="UP000008068"/>
    </source>
</evidence>
<keyword evidence="3" id="KW-1185">Reference proteome</keyword>
<reference evidence="3" key="1">
    <citation type="submission" date="2011-07" db="EMBL/GenBank/DDBJ databases">
        <authorList>
            <consortium name="Caenorhabditis brenneri Sequencing and Analysis Consortium"/>
            <person name="Wilson R.K."/>
        </authorList>
    </citation>
    <scope>NUCLEOTIDE SEQUENCE [LARGE SCALE GENOMIC DNA]</scope>
    <source>
        <strain evidence="3">PB2801</strain>
    </source>
</reference>
<dbReference type="InParanoid" id="G0NJV3"/>
<feature type="compositionally biased region" description="Polar residues" evidence="1">
    <location>
        <begin position="60"/>
        <end position="74"/>
    </location>
</feature>
<evidence type="ECO:0000313" key="2">
    <source>
        <dbReference type="EMBL" id="EGT32728.1"/>
    </source>
</evidence>
<sequence length="74" mass="8622">MVYLNNIKIRDELEYKLVLAQQAEKRERAKLNLFQPIIRCCQSTHTNIHSTADRSIESFPLNSPNSLSIDSDFR</sequence>
<proteinExistence type="predicted"/>
<dbReference type="HOGENOM" id="CLU_2689991_0_0_1"/>